<evidence type="ECO:0000259" key="2">
    <source>
        <dbReference type="SMART" id="SM00278"/>
    </source>
</evidence>
<sequence length="206" mass="23189">MINKANKKIGIIAILVIILIACLFTYIKSGKNKLVKNDNTSIFVEEENQNSHEDEKIEKLKDKNIVVEIKGEVKSPDVYELNDESIVKDVIEIAGGLTEEADISNINRAQKLKNHELIYIHNKNEVKDNISYSQSNMSTSNNSGKININCAQLEELKNINGIGEAKAKRIIEYRENIGAFNSVEDIKNIDGIGEKSFEKLKDQIEV</sequence>
<dbReference type="SUPFAM" id="SSF47781">
    <property type="entry name" value="RuvA domain 2-like"/>
    <property type="match status" value="1"/>
</dbReference>
<dbReference type="Pfam" id="PF12836">
    <property type="entry name" value="HHH_3"/>
    <property type="match status" value="1"/>
</dbReference>
<dbReference type="InterPro" id="IPR003583">
    <property type="entry name" value="Hlx-hairpin-Hlx_DNA-bd_motif"/>
</dbReference>
<dbReference type="Gene3D" id="1.10.150.310">
    <property type="entry name" value="Tex RuvX-like domain-like"/>
    <property type="match status" value="1"/>
</dbReference>
<keyword evidence="1" id="KW-0812">Transmembrane</keyword>
<dbReference type="RefSeq" id="WP_252214542.1">
    <property type="nucleotide sequence ID" value="NZ_JAVJAN010000003.1"/>
</dbReference>
<feature type="domain" description="Helix-hairpin-helix DNA-binding motif class 1" evidence="2">
    <location>
        <begin position="184"/>
        <end position="203"/>
    </location>
</feature>
<dbReference type="PROSITE" id="PS51257">
    <property type="entry name" value="PROKAR_LIPOPROTEIN"/>
    <property type="match status" value="1"/>
</dbReference>
<keyword evidence="1" id="KW-1133">Transmembrane helix</keyword>
<dbReference type="Pfam" id="PF10531">
    <property type="entry name" value="SLBB"/>
    <property type="match status" value="1"/>
</dbReference>
<feature type="domain" description="Helix-hairpin-helix DNA-binding motif class 1" evidence="2">
    <location>
        <begin position="154"/>
        <end position="173"/>
    </location>
</feature>
<dbReference type="NCBIfam" id="TIGR00426">
    <property type="entry name" value="competence protein ComEA helix-hairpin-helix repeat region"/>
    <property type="match status" value="1"/>
</dbReference>
<dbReference type="PANTHER" id="PTHR21180:SF32">
    <property type="entry name" value="ENDONUCLEASE_EXONUCLEASE_PHOSPHATASE FAMILY DOMAIN-CONTAINING PROTEIN 1"/>
    <property type="match status" value="1"/>
</dbReference>
<dbReference type="InterPro" id="IPR010994">
    <property type="entry name" value="RuvA_2-like"/>
</dbReference>
<dbReference type="SMART" id="SM00278">
    <property type="entry name" value="HhH1"/>
    <property type="match status" value="2"/>
</dbReference>
<dbReference type="Gene3D" id="3.10.560.10">
    <property type="entry name" value="Outer membrane lipoprotein wza domain like"/>
    <property type="match status" value="1"/>
</dbReference>
<reference evidence="3 4" key="1">
    <citation type="submission" date="2023-09" db="EMBL/GenBank/DDBJ databases">
        <authorList>
            <person name="Zhai L."/>
        </authorList>
    </citation>
    <scope>NUCLEOTIDE SEQUENCE [LARGE SCALE GENOMIC DNA]</scope>
    <source>
        <strain evidence="3 4">5 N-1</strain>
    </source>
</reference>
<protein>
    <submittedName>
        <fullName evidence="3">Helix-hairpin-helix domain-containing protein</fullName>
    </submittedName>
</protein>
<dbReference type="InterPro" id="IPR004509">
    <property type="entry name" value="Competence_ComEA_HhH"/>
</dbReference>
<dbReference type="Proteomes" id="UP001256646">
    <property type="component" value="Unassembled WGS sequence"/>
</dbReference>
<dbReference type="EMBL" id="JAVJAN010000003">
    <property type="protein sequence ID" value="MDR5586164.1"/>
    <property type="molecule type" value="Genomic_DNA"/>
</dbReference>
<name>A0ABU1EDW0_9CLOT</name>
<accession>A0ABU1EDW0</accession>
<keyword evidence="1" id="KW-0472">Membrane</keyword>
<gene>
    <name evidence="3" type="ORF">RGC78_01640</name>
</gene>
<dbReference type="PANTHER" id="PTHR21180">
    <property type="entry name" value="ENDONUCLEASE/EXONUCLEASE/PHOSPHATASE FAMILY DOMAIN-CONTAINING PROTEIN 1"/>
    <property type="match status" value="1"/>
</dbReference>
<keyword evidence="4" id="KW-1185">Reference proteome</keyword>
<feature type="transmembrane region" description="Helical" evidence="1">
    <location>
        <begin position="9"/>
        <end position="27"/>
    </location>
</feature>
<comment type="caution">
    <text evidence="3">The sequence shown here is derived from an EMBL/GenBank/DDBJ whole genome shotgun (WGS) entry which is preliminary data.</text>
</comment>
<organism evidence="3 4">
    <name type="scientific">Clostridium aquiflavi</name>
    <dbReference type="NCBI Taxonomy" id="3073603"/>
    <lineage>
        <taxon>Bacteria</taxon>
        <taxon>Bacillati</taxon>
        <taxon>Bacillota</taxon>
        <taxon>Clostridia</taxon>
        <taxon>Eubacteriales</taxon>
        <taxon>Clostridiaceae</taxon>
        <taxon>Clostridium</taxon>
    </lineage>
</organism>
<dbReference type="InterPro" id="IPR019554">
    <property type="entry name" value="Soluble_ligand-bd"/>
</dbReference>
<evidence type="ECO:0000313" key="4">
    <source>
        <dbReference type="Proteomes" id="UP001256646"/>
    </source>
</evidence>
<evidence type="ECO:0000256" key="1">
    <source>
        <dbReference type="SAM" id="Phobius"/>
    </source>
</evidence>
<proteinExistence type="predicted"/>
<evidence type="ECO:0000313" key="3">
    <source>
        <dbReference type="EMBL" id="MDR5586164.1"/>
    </source>
</evidence>
<dbReference type="InterPro" id="IPR051675">
    <property type="entry name" value="Endo/Exo/Phosphatase_dom_1"/>
</dbReference>